<reference evidence="5 6" key="1">
    <citation type="journal article" date="2015" name="Nature">
        <title>rRNA introns, odd ribosomes, and small enigmatic genomes across a large radiation of phyla.</title>
        <authorList>
            <person name="Brown C.T."/>
            <person name="Hug L.A."/>
            <person name="Thomas B.C."/>
            <person name="Sharon I."/>
            <person name="Castelle C.J."/>
            <person name="Singh A."/>
            <person name="Wilkins M.J."/>
            <person name="Williams K.H."/>
            <person name="Banfield J.F."/>
        </authorList>
    </citation>
    <scope>NUCLEOTIDE SEQUENCE [LARGE SCALE GENOMIC DNA]</scope>
</reference>
<dbReference type="GO" id="GO:0004794">
    <property type="term" value="F:threonine deaminase activity"/>
    <property type="evidence" value="ECO:0007669"/>
    <property type="project" value="TreeGrafter"/>
</dbReference>
<dbReference type="Proteomes" id="UP000034231">
    <property type="component" value="Unassembled WGS sequence"/>
</dbReference>
<dbReference type="InterPro" id="IPR036052">
    <property type="entry name" value="TrpB-like_PALP_sf"/>
</dbReference>
<sequence length="265" mass="29069">MTPLSKIDNLYFKREDLNPTGSAKDRALPFQIQNLLNNGFKSAVISSTGNAAISATYYCQKENIPLTIFVSPKININKLSLIKGNIIKSLKPISDAIKFSKANHAYLLRQSTDPSAQVGYAEIAKEILIQLPQITSLFIPVGSGTTLLGIAKVLPNNVKIFAAQPASNPTISSVFDQDYTPETQTITDALSVKYLPLKTEVINAIKSRYSFGIVVKNTDAIKYLDFVKQFETSPESALTLAAYHQIKNKPEVGDYPVILLTGTKR</sequence>
<name>A0A0G0KLR0_9BACT</name>
<evidence type="ECO:0000313" key="6">
    <source>
        <dbReference type="Proteomes" id="UP000034231"/>
    </source>
</evidence>
<proteinExistence type="predicted"/>
<dbReference type="InterPro" id="IPR001926">
    <property type="entry name" value="TrpB-like_PALP"/>
</dbReference>
<dbReference type="SUPFAM" id="SSF53686">
    <property type="entry name" value="Tryptophan synthase beta subunit-like PLP-dependent enzymes"/>
    <property type="match status" value="1"/>
</dbReference>
<evidence type="ECO:0000256" key="1">
    <source>
        <dbReference type="ARBA" id="ARBA00001933"/>
    </source>
</evidence>
<comment type="cofactor">
    <cofactor evidence="1">
        <name>pyridoxal 5'-phosphate</name>
        <dbReference type="ChEBI" id="CHEBI:597326"/>
    </cofactor>
</comment>
<organism evidence="5 6">
    <name type="scientific">Candidatus Shapirobacteria bacterium GW2011_GWE1_38_10</name>
    <dbReference type="NCBI Taxonomy" id="1618488"/>
    <lineage>
        <taxon>Bacteria</taxon>
        <taxon>Candidatus Shapironibacteriota</taxon>
    </lineage>
</organism>
<evidence type="ECO:0000313" key="5">
    <source>
        <dbReference type="EMBL" id="KKQ50094.1"/>
    </source>
</evidence>
<feature type="domain" description="Tryptophan synthase beta chain-like PALP" evidence="4">
    <location>
        <begin position="7"/>
        <end position="261"/>
    </location>
</feature>
<dbReference type="PANTHER" id="PTHR48078">
    <property type="entry name" value="THREONINE DEHYDRATASE, MITOCHONDRIAL-RELATED"/>
    <property type="match status" value="1"/>
</dbReference>
<dbReference type="PANTHER" id="PTHR48078:SF6">
    <property type="entry name" value="L-THREONINE DEHYDRATASE CATABOLIC TDCB"/>
    <property type="match status" value="1"/>
</dbReference>
<dbReference type="GO" id="GO:0006567">
    <property type="term" value="P:L-threonine catabolic process"/>
    <property type="evidence" value="ECO:0007669"/>
    <property type="project" value="TreeGrafter"/>
</dbReference>
<dbReference type="Gene3D" id="3.40.50.1100">
    <property type="match status" value="2"/>
</dbReference>
<comment type="caution">
    <text evidence="5">The sequence shown here is derived from an EMBL/GenBank/DDBJ whole genome shotgun (WGS) entry which is preliminary data.</text>
</comment>
<evidence type="ECO:0000259" key="4">
    <source>
        <dbReference type="Pfam" id="PF00291"/>
    </source>
</evidence>
<protein>
    <submittedName>
        <fullName evidence="5">ThrC-like protein probable threonine synthase</fullName>
    </submittedName>
</protein>
<dbReference type="InterPro" id="IPR050147">
    <property type="entry name" value="Ser/Thr_Dehydratase"/>
</dbReference>
<evidence type="ECO:0000256" key="2">
    <source>
        <dbReference type="ARBA" id="ARBA00022898"/>
    </source>
</evidence>
<dbReference type="AlphaFoldDB" id="A0A0G0KLR0"/>
<keyword evidence="2" id="KW-0663">Pyridoxal phosphate</keyword>
<accession>A0A0G0KLR0</accession>
<keyword evidence="3" id="KW-0456">Lyase</keyword>
<gene>
    <name evidence="5" type="ORF">US68_C0009G0049</name>
</gene>
<evidence type="ECO:0000256" key="3">
    <source>
        <dbReference type="ARBA" id="ARBA00023239"/>
    </source>
</evidence>
<dbReference type="GO" id="GO:0003941">
    <property type="term" value="F:L-serine ammonia-lyase activity"/>
    <property type="evidence" value="ECO:0007669"/>
    <property type="project" value="TreeGrafter"/>
</dbReference>
<dbReference type="EMBL" id="LBTX01000009">
    <property type="protein sequence ID" value="KKQ50094.1"/>
    <property type="molecule type" value="Genomic_DNA"/>
</dbReference>
<dbReference type="GO" id="GO:0006565">
    <property type="term" value="P:L-serine catabolic process"/>
    <property type="evidence" value="ECO:0007669"/>
    <property type="project" value="TreeGrafter"/>
</dbReference>
<dbReference type="CDD" id="cd00640">
    <property type="entry name" value="Trp-synth-beta_II"/>
    <property type="match status" value="1"/>
</dbReference>
<dbReference type="GO" id="GO:0009097">
    <property type="term" value="P:isoleucine biosynthetic process"/>
    <property type="evidence" value="ECO:0007669"/>
    <property type="project" value="TreeGrafter"/>
</dbReference>
<dbReference type="Pfam" id="PF00291">
    <property type="entry name" value="PALP"/>
    <property type="match status" value="1"/>
</dbReference>